<reference evidence="2 3" key="1">
    <citation type="submission" date="2021-06" db="EMBL/GenBank/DDBJ databases">
        <title>Caerostris extrusa draft genome.</title>
        <authorList>
            <person name="Kono N."/>
            <person name="Arakawa K."/>
        </authorList>
    </citation>
    <scope>NUCLEOTIDE SEQUENCE [LARGE SCALE GENOMIC DNA]</scope>
</reference>
<organism evidence="2 3">
    <name type="scientific">Caerostris extrusa</name>
    <name type="common">Bark spider</name>
    <name type="synonym">Caerostris bankana</name>
    <dbReference type="NCBI Taxonomy" id="172846"/>
    <lineage>
        <taxon>Eukaryota</taxon>
        <taxon>Metazoa</taxon>
        <taxon>Ecdysozoa</taxon>
        <taxon>Arthropoda</taxon>
        <taxon>Chelicerata</taxon>
        <taxon>Arachnida</taxon>
        <taxon>Araneae</taxon>
        <taxon>Araneomorphae</taxon>
        <taxon>Entelegynae</taxon>
        <taxon>Araneoidea</taxon>
        <taxon>Araneidae</taxon>
        <taxon>Caerostris</taxon>
    </lineage>
</organism>
<dbReference type="EMBL" id="BPLR01005377">
    <property type="protein sequence ID" value="GIY01854.1"/>
    <property type="molecule type" value="Genomic_DNA"/>
</dbReference>
<feature type="compositionally biased region" description="Basic and acidic residues" evidence="1">
    <location>
        <begin position="11"/>
        <end position="29"/>
    </location>
</feature>
<protein>
    <submittedName>
        <fullName evidence="2">Uncharacterized protein</fullName>
    </submittedName>
</protein>
<name>A0AAV4Q075_CAEEX</name>
<proteinExistence type="predicted"/>
<evidence type="ECO:0000313" key="3">
    <source>
        <dbReference type="Proteomes" id="UP001054945"/>
    </source>
</evidence>
<evidence type="ECO:0000313" key="2">
    <source>
        <dbReference type="EMBL" id="GIY01854.1"/>
    </source>
</evidence>
<comment type="caution">
    <text evidence="2">The sequence shown here is derived from an EMBL/GenBank/DDBJ whole genome shotgun (WGS) entry which is preliminary data.</text>
</comment>
<evidence type="ECO:0000256" key="1">
    <source>
        <dbReference type="SAM" id="MobiDB-lite"/>
    </source>
</evidence>
<accession>A0AAV4Q075</accession>
<keyword evidence="3" id="KW-1185">Reference proteome</keyword>
<dbReference type="AlphaFoldDB" id="A0AAV4Q075"/>
<gene>
    <name evidence="2" type="ORF">CEXT_365371</name>
</gene>
<dbReference type="Proteomes" id="UP001054945">
    <property type="component" value="Unassembled WGS sequence"/>
</dbReference>
<sequence>MMWMKLRGHTIKAEEKKVKKGEKKPEGRGVRKKSASRQIDGPIAHHGAVATDDDDDDDDDEWIEYIFAKNLCCIYYGQCSRKGFEDFNREELFFCQVVL</sequence>
<feature type="compositionally biased region" description="Basic residues" evidence="1">
    <location>
        <begin position="1"/>
        <end position="10"/>
    </location>
</feature>
<feature type="region of interest" description="Disordered" evidence="1">
    <location>
        <begin position="1"/>
        <end position="56"/>
    </location>
</feature>